<feature type="transmembrane region" description="Helical" evidence="8">
    <location>
        <begin position="586"/>
        <end position="608"/>
    </location>
</feature>
<sequence length="1098" mass="121583">MGSKGGYARRHTLVNPSRLRVKVDTCIHPTVAQVPDTRRNINAFCVLPYTTHTHTRTEVPALPHNLNLLSSRRPPSDAELSAGCQLSTPPSHRPHPCPSSYVQPFPPSPAPSPLLTFPCLPSSSAFSPSSPSLSAMHRTSVDEVIVRVESQTASPANGPGFRPSHVPLKDSPQFKSPPSQVIGRNVAPVAKCDSQERRMCEETNDAIWEQFASPDTKRGAGPGIALQGNSSSGSASASGSNNSSGRRPPGSHLSLDRMPGEFTSLGQVQRDGEPRHRSLDLDIHLNEPNLVLLQENVLGNNSKPLSEHLVERDFSFRPKRADAALQQSPPKVVRVSSTTARSNAKPPPSPLQPRSSPVSSVQEEEEEEEVALVETLKSSDSKLAKPDVKLQLPDVYVNPVKTKPEDEARRSGASAMGSPSSGQKIAKVQSLRTVTLSKELLKIKTKSRLVEPPSPAVSVNATSARFGSAKTSAPQSPSRPSVRKGEAELEEEDPFKDIDLQDKFRQGNFKAITLAQWAAFFVVMTCLICSLTVKQVKGRQLWGLELWKWFLLVMVVLCGRLVSGWLIRILVIIFEKNFLLRKKVLYFVYGLRKGVQNCLWLGLVLLAWKLMFDPRVERSKSNHKALVLVTKLLECFLIAAFIWLAKLLLVKSMASSFHVATFFDRIQESLFNQHVLEALSGPPLLDLSFEMETHRPTTISLAKGATKNPQADPAISVQDLQKISQQNVSAGLMKQLMNLVKHPGLGTLVTTFDETVYADDDAEDIEINSELEAKAAAKCIFKNVAQPGSGSIVSQDVLRFVTADEVSRVLCLFEGAKDTGRITKKALKNWVVNVYQERKALALSLNDTKTAVKGLHRMATVVVVVVIVVVWLLVLGIATTHVLLFVSSQLLLVGFMFSNTVKQVFEAIIFLFIMHPFDVGDRCIVDGVQLIVEEMKILSTVFLKADNEKVFYPNSVLATKPISNLYRSPDMKDFLEFSVHISTPAEKITALKERIAVYVEKNSEHWQPKFTVTVKELEDLNRMRLTVSMQHTINFQNFGERLSRRSELLLELKRIFADLSVEYRLLPQTVHFTYPSTNIADSQLPPPVPPLYPYPVPQ</sequence>
<dbReference type="PANTHER" id="PTHR31618:SF7">
    <property type="entry name" value="MECHANOSENSITIVE ION CHANNEL PROTEIN"/>
    <property type="match status" value="1"/>
</dbReference>
<dbReference type="Gene3D" id="2.30.30.60">
    <property type="match status" value="1"/>
</dbReference>
<feature type="compositionally biased region" description="Low complexity" evidence="7">
    <location>
        <begin position="411"/>
        <end position="422"/>
    </location>
</feature>
<feature type="region of interest" description="Disordered" evidence="7">
    <location>
        <begin position="400"/>
        <end position="426"/>
    </location>
</feature>
<feature type="transmembrane region" description="Helical" evidence="8">
    <location>
        <begin position="549"/>
        <end position="574"/>
    </location>
</feature>
<evidence type="ECO:0000256" key="2">
    <source>
        <dbReference type="ARBA" id="ARBA00008017"/>
    </source>
</evidence>
<dbReference type="GO" id="GO:0006820">
    <property type="term" value="P:monoatomic anion transport"/>
    <property type="evidence" value="ECO:0007669"/>
    <property type="project" value="TreeGrafter"/>
</dbReference>
<dbReference type="FunFam" id="2.30.30.60:FF:000003">
    <property type="entry name" value="Predicted mechanosensitive ion channel"/>
    <property type="match status" value="1"/>
</dbReference>
<proteinExistence type="inferred from homology"/>
<name>A0A9D4UVB3_ADICA</name>
<dbReference type="AlphaFoldDB" id="A0A9D4UVB3"/>
<evidence type="ECO:0000256" key="6">
    <source>
        <dbReference type="ARBA" id="ARBA00023136"/>
    </source>
</evidence>
<dbReference type="GO" id="GO:0005886">
    <property type="term" value="C:plasma membrane"/>
    <property type="evidence" value="ECO:0007669"/>
    <property type="project" value="UniProtKB-ARBA"/>
</dbReference>
<evidence type="ECO:0000256" key="1">
    <source>
        <dbReference type="ARBA" id="ARBA00004141"/>
    </source>
</evidence>
<dbReference type="GO" id="GO:0008381">
    <property type="term" value="F:mechanosensitive monoatomic ion channel activity"/>
    <property type="evidence" value="ECO:0007669"/>
    <property type="project" value="TreeGrafter"/>
</dbReference>
<evidence type="ECO:0000256" key="8">
    <source>
        <dbReference type="SAM" id="Phobius"/>
    </source>
</evidence>
<protein>
    <recommendedName>
        <fullName evidence="9">Mechanosensitive ion channel MscS domain-containing protein</fullName>
    </recommendedName>
</protein>
<keyword evidence="6 8" id="KW-0472">Membrane</keyword>
<feature type="region of interest" description="Disordered" evidence="7">
    <location>
        <begin position="69"/>
        <end position="98"/>
    </location>
</feature>
<gene>
    <name evidence="10" type="ORF">GOP47_0010246</name>
    <name evidence="11" type="ORF">GOP47_0010841</name>
</gene>
<keyword evidence="3" id="KW-0813">Transport</keyword>
<comment type="caution">
    <text evidence="11">The sequence shown here is derived from an EMBL/GenBank/DDBJ whole genome shotgun (WGS) entry which is preliminary data.</text>
</comment>
<feature type="region of interest" description="Disordered" evidence="7">
    <location>
        <begin position="452"/>
        <end position="490"/>
    </location>
</feature>
<feature type="region of interest" description="Disordered" evidence="7">
    <location>
        <begin position="211"/>
        <end position="259"/>
    </location>
</feature>
<dbReference type="Pfam" id="PF00924">
    <property type="entry name" value="MS_channel_2nd"/>
    <property type="match status" value="1"/>
</dbReference>
<feature type="transmembrane region" description="Helical" evidence="8">
    <location>
        <begin position="628"/>
        <end position="649"/>
    </location>
</feature>
<evidence type="ECO:0000313" key="11">
    <source>
        <dbReference type="EMBL" id="KAI5074880.1"/>
    </source>
</evidence>
<feature type="compositionally biased region" description="Polar residues" evidence="7">
    <location>
        <begin position="457"/>
        <end position="479"/>
    </location>
</feature>
<feature type="transmembrane region" description="Helical" evidence="8">
    <location>
        <begin position="859"/>
        <end position="884"/>
    </location>
</feature>
<dbReference type="OrthoDB" id="544685at2759"/>
<comment type="subcellular location">
    <subcellularLocation>
        <location evidence="1">Membrane</location>
        <topology evidence="1">Multi-pass membrane protein</topology>
    </subcellularLocation>
</comment>
<dbReference type="Proteomes" id="UP000886520">
    <property type="component" value="Chromosome 10"/>
</dbReference>
<reference evidence="11" key="1">
    <citation type="submission" date="2021-01" db="EMBL/GenBank/DDBJ databases">
        <title>Adiantum capillus-veneris genome.</title>
        <authorList>
            <person name="Fang Y."/>
            <person name="Liao Q."/>
        </authorList>
    </citation>
    <scope>NUCLEOTIDE SEQUENCE</scope>
    <source>
        <strain evidence="11">H3</strain>
        <tissue evidence="11">Leaf</tissue>
    </source>
</reference>
<evidence type="ECO:0000256" key="5">
    <source>
        <dbReference type="ARBA" id="ARBA00022989"/>
    </source>
</evidence>
<keyword evidence="5 8" id="KW-1133">Transmembrane helix</keyword>
<evidence type="ECO:0000313" key="12">
    <source>
        <dbReference type="Proteomes" id="UP000886520"/>
    </source>
</evidence>
<evidence type="ECO:0000256" key="7">
    <source>
        <dbReference type="SAM" id="MobiDB-lite"/>
    </source>
</evidence>
<evidence type="ECO:0000313" key="10">
    <source>
        <dbReference type="EMBL" id="KAI5074285.1"/>
    </source>
</evidence>
<dbReference type="PANTHER" id="PTHR31618">
    <property type="entry name" value="MECHANOSENSITIVE ION CHANNEL PROTEIN 5"/>
    <property type="match status" value="1"/>
</dbReference>
<evidence type="ECO:0000256" key="3">
    <source>
        <dbReference type="ARBA" id="ARBA00022448"/>
    </source>
</evidence>
<comment type="similarity">
    <text evidence="2">Belongs to the MscS (TC 1.A.23) family.</text>
</comment>
<feature type="transmembrane region" description="Helical" evidence="8">
    <location>
        <begin position="511"/>
        <end position="533"/>
    </location>
</feature>
<accession>A0A9D4UVB3</accession>
<feature type="domain" description="Mechanosensitive ion channel MscS" evidence="9">
    <location>
        <begin position="900"/>
        <end position="965"/>
    </location>
</feature>
<dbReference type="SUPFAM" id="SSF50182">
    <property type="entry name" value="Sm-like ribonucleoproteins"/>
    <property type="match status" value="1"/>
</dbReference>
<feature type="compositionally biased region" description="Low complexity" evidence="7">
    <location>
        <begin position="352"/>
        <end position="361"/>
    </location>
</feature>
<dbReference type="EMBL" id="JABFUD020000010">
    <property type="protein sequence ID" value="KAI5074880.1"/>
    <property type="molecule type" value="Genomic_DNA"/>
</dbReference>
<organism evidence="11 12">
    <name type="scientific">Adiantum capillus-veneris</name>
    <name type="common">Maidenhair fern</name>
    <dbReference type="NCBI Taxonomy" id="13818"/>
    <lineage>
        <taxon>Eukaryota</taxon>
        <taxon>Viridiplantae</taxon>
        <taxon>Streptophyta</taxon>
        <taxon>Embryophyta</taxon>
        <taxon>Tracheophyta</taxon>
        <taxon>Polypodiopsida</taxon>
        <taxon>Polypodiidae</taxon>
        <taxon>Polypodiales</taxon>
        <taxon>Pteridineae</taxon>
        <taxon>Pteridaceae</taxon>
        <taxon>Vittarioideae</taxon>
        <taxon>Adiantum</taxon>
    </lineage>
</organism>
<evidence type="ECO:0000256" key="4">
    <source>
        <dbReference type="ARBA" id="ARBA00022692"/>
    </source>
</evidence>
<dbReference type="InterPro" id="IPR006685">
    <property type="entry name" value="MscS_channel_2nd"/>
</dbReference>
<dbReference type="EMBL" id="JABFUD020000010">
    <property type="protein sequence ID" value="KAI5074285.1"/>
    <property type="molecule type" value="Genomic_DNA"/>
</dbReference>
<dbReference type="InterPro" id="IPR010920">
    <property type="entry name" value="LSM_dom_sf"/>
</dbReference>
<keyword evidence="12" id="KW-1185">Reference proteome</keyword>
<feature type="region of interest" description="Disordered" evidence="7">
    <location>
        <begin position="321"/>
        <end position="368"/>
    </location>
</feature>
<dbReference type="InterPro" id="IPR023408">
    <property type="entry name" value="MscS_beta-dom_sf"/>
</dbReference>
<keyword evidence="4 8" id="KW-0812">Transmembrane</keyword>
<dbReference type="InterPro" id="IPR016688">
    <property type="entry name" value="MscS-like_plants/fungi"/>
</dbReference>
<evidence type="ECO:0000259" key="9">
    <source>
        <dbReference type="Pfam" id="PF00924"/>
    </source>
</evidence>
<feature type="compositionally biased region" description="Low complexity" evidence="7">
    <location>
        <begin position="228"/>
        <end position="251"/>
    </location>
</feature>
<dbReference type="GO" id="GO:0050982">
    <property type="term" value="P:detection of mechanical stimulus"/>
    <property type="evidence" value="ECO:0007669"/>
    <property type="project" value="TreeGrafter"/>
</dbReference>
<feature type="compositionally biased region" description="Polar residues" evidence="7">
    <location>
        <begin position="325"/>
        <end position="342"/>
    </location>
</feature>